<feature type="compositionally biased region" description="Basic and acidic residues" evidence="1">
    <location>
        <begin position="170"/>
        <end position="187"/>
    </location>
</feature>
<protein>
    <recommendedName>
        <fullName evidence="4">FCP1 homology domain-containing protein</fullName>
    </recommendedName>
</protein>
<feature type="compositionally biased region" description="Polar residues" evidence="1">
    <location>
        <begin position="317"/>
        <end position="335"/>
    </location>
</feature>
<reference evidence="2 3" key="1">
    <citation type="submission" date="2019-02" db="EMBL/GenBank/DDBJ databases">
        <title>Genome sequencing of the rare red list fungi Antrodiella citrinella (Flaviporus citrinellus).</title>
        <authorList>
            <person name="Buettner E."/>
            <person name="Kellner H."/>
        </authorList>
    </citation>
    <scope>NUCLEOTIDE SEQUENCE [LARGE SCALE GENOMIC DNA]</scope>
    <source>
        <strain evidence="2 3">DSM 108506</strain>
    </source>
</reference>
<evidence type="ECO:0000256" key="1">
    <source>
        <dbReference type="SAM" id="MobiDB-lite"/>
    </source>
</evidence>
<proteinExistence type="predicted"/>
<evidence type="ECO:0008006" key="4">
    <source>
        <dbReference type="Google" id="ProtNLM"/>
    </source>
</evidence>
<feature type="region of interest" description="Disordered" evidence="1">
    <location>
        <begin position="164"/>
        <end position="208"/>
    </location>
</feature>
<sequence length="384" mass="41710">MIWSSAQPHSVNDMVRKTFGEDEDELVAVWARDTLGLSAEHYARKVQTFKDLTKPWAELPALLRSRKARAPSPIHSSHRSSPPPSPPISSAPSSSPLQKFKELPGLHSAFTTLLLDDSVRKAELQPYNHVCISEYDGARRQKDLDALQLEKAALQVFKEETVGQGEDAVEVSHDPEPISPEDGHKEEIDEPTMATEEPTAKKRKRKDKKAKKAAALAASVAEFQARREDPYDHVLLAVIGILEEVKVQGNVAAWIRSGGLWGVSEGNGLDDKSLASRDSTVHCSTPSTVDKDGTRESKRTKGSDELPSLHAEASGNDAISSTIPSSSEPDATTESVVAARDADGDSSAPAPLWFENAKTIGLWADKGRKILEKMGIPIVHGIGR</sequence>
<dbReference type="InterPro" id="IPR023214">
    <property type="entry name" value="HAD_sf"/>
</dbReference>
<dbReference type="AlphaFoldDB" id="A0A4S4N2R2"/>
<evidence type="ECO:0000313" key="2">
    <source>
        <dbReference type="EMBL" id="THH32655.1"/>
    </source>
</evidence>
<evidence type="ECO:0000313" key="3">
    <source>
        <dbReference type="Proteomes" id="UP000308730"/>
    </source>
</evidence>
<comment type="caution">
    <text evidence="2">The sequence shown here is derived from an EMBL/GenBank/DDBJ whole genome shotgun (WGS) entry which is preliminary data.</text>
</comment>
<feature type="region of interest" description="Disordered" evidence="1">
    <location>
        <begin position="273"/>
        <end position="346"/>
    </location>
</feature>
<keyword evidence="3" id="KW-1185">Reference proteome</keyword>
<feature type="region of interest" description="Disordered" evidence="1">
    <location>
        <begin position="67"/>
        <end position="99"/>
    </location>
</feature>
<feature type="compositionally biased region" description="Polar residues" evidence="1">
    <location>
        <begin position="276"/>
        <end position="288"/>
    </location>
</feature>
<dbReference type="Proteomes" id="UP000308730">
    <property type="component" value="Unassembled WGS sequence"/>
</dbReference>
<accession>A0A4S4N2R2</accession>
<dbReference type="OrthoDB" id="1711508at2759"/>
<organism evidence="2 3">
    <name type="scientific">Antrodiella citrinella</name>
    <dbReference type="NCBI Taxonomy" id="2447956"/>
    <lineage>
        <taxon>Eukaryota</taxon>
        <taxon>Fungi</taxon>
        <taxon>Dikarya</taxon>
        <taxon>Basidiomycota</taxon>
        <taxon>Agaricomycotina</taxon>
        <taxon>Agaricomycetes</taxon>
        <taxon>Polyporales</taxon>
        <taxon>Steccherinaceae</taxon>
        <taxon>Antrodiella</taxon>
    </lineage>
</organism>
<dbReference type="Gene3D" id="3.40.50.1000">
    <property type="entry name" value="HAD superfamily/HAD-like"/>
    <property type="match status" value="1"/>
</dbReference>
<name>A0A4S4N2R2_9APHY</name>
<dbReference type="EMBL" id="SGPM01000017">
    <property type="protein sequence ID" value="THH32655.1"/>
    <property type="molecule type" value="Genomic_DNA"/>
</dbReference>
<feature type="compositionally biased region" description="Basic and acidic residues" evidence="1">
    <location>
        <begin position="289"/>
        <end position="304"/>
    </location>
</feature>
<gene>
    <name evidence="2" type="ORF">EUX98_g1510</name>
</gene>